<proteinExistence type="predicted"/>
<reference evidence="2" key="1">
    <citation type="journal article" date="2013" name="Nature">
        <title>Draft genome of the wheat A-genome progenitor Triticum urartu.</title>
        <authorList>
            <person name="Ling H.Q."/>
            <person name="Zhao S."/>
            <person name="Liu D."/>
            <person name="Wang J."/>
            <person name="Sun H."/>
            <person name="Zhang C."/>
            <person name="Fan H."/>
            <person name="Li D."/>
            <person name="Dong L."/>
            <person name="Tao Y."/>
            <person name="Gao C."/>
            <person name="Wu H."/>
            <person name="Li Y."/>
            <person name="Cui Y."/>
            <person name="Guo X."/>
            <person name="Zheng S."/>
            <person name="Wang B."/>
            <person name="Yu K."/>
            <person name="Liang Q."/>
            <person name="Yang W."/>
            <person name="Lou X."/>
            <person name="Chen J."/>
            <person name="Feng M."/>
            <person name="Jian J."/>
            <person name="Zhang X."/>
            <person name="Luo G."/>
            <person name="Jiang Y."/>
            <person name="Liu J."/>
            <person name="Wang Z."/>
            <person name="Sha Y."/>
            <person name="Zhang B."/>
            <person name="Wu H."/>
            <person name="Tang D."/>
            <person name="Shen Q."/>
            <person name="Xue P."/>
            <person name="Zou S."/>
            <person name="Wang X."/>
            <person name="Liu X."/>
            <person name="Wang F."/>
            <person name="Yang Y."/>
            <person name="An X."/>
            <person name="Dong Z."/>
            <person name="Zhang K."/>
            <person name="Zhang X."/>
            <person name="Luo M.C."/>
            <person name="Dvorak J."/>
            <person name="Tong Y."/>
            <person name="Wang J."/>
            <person name="Yang H."/>
            <person name="Li Z."/>
            <person name="Wang D."/>
            <person name="Zhang A."/>
            <person name="Wang J."/>
        </authorList>
    </citation>
    <scope>NUCLEOTIDE SEQUENCE</scope>
    <source>
        <strain evidence="2">cv. G1812</strain>
    </source>
</reference>
<protein>
    <submittedName>
        <fullName evidence="1">Uncharacterized protein</fullName>
    </submittedName>
</protein>
<dbReference type="AlphaFoldDB" id="A0A8R7PR24"/>
<keyword evidence="2" id="KW-1185">Reference proteome</keyword>
<evidence type="ECO:0000313" key="2">
    <source>
        <dbReference type="Proteomes" id="UP000015106"/>
    </source>
</evidence>
<sequence length="74" mass="8420">MGEELILNTYPDFGIQNIKRWCSHMMDSRLHQNVSCLLGHMVFEKKEGVLNYSLPWCLGTVILGTAILGRSHCL</sequence>
<dbReference type="Gramene" id="TuG1812G0300001829.01.T01">
    <property type="protein sequence ID" value="TuG1812G0300001829.01.T01"/>
    <property type="gene ID" value="TuG1812G0300001829.01"/>
</dbReference>
<name>A0A8R7PR24_TRIUA</name>
<organism evidence="1 2">
    <name type="scientific">Triticum urartu</name>
    <name type="common">Red wild einkorn</name>
    <name type="synonym">Crithodium urartu</name>
    <dbReference type="NCBI Taxonomy" id="4572"/>
    <lineage>
        <taxon>Eukaryota</taxon>
        <taxon>Viridiplantae</taxon>
        <taxon>Streptophyta</taxon>
        <taxon>Embryophyta</taxon>
        <taxon>Tracheophyta</taxon>
        <taxon>Spermatophyta</taxon>
        <taxon>Magnoliopsida</taxon>
        <taxon>Liliopsida</taxon>
        <taxon>Poales</taxon>
        <taxon>Poaceae</taxon>
        <taxon>BOP clade</taxon>
        <taxon>Pooideae</taxon>
        <taxon>Triticodae</taxon>
        <taxon>Triticeae</taxon>
        <taxon>Triticinae</taxon>
        <taxon>Triticum</taxon>
    </lineage>
</organism>
<dbReference type="EnsemblPlants" id="TuG1812G0300001829.01.T01">
    <property type="protein sequence ID" value="TuG1812G0300001829.01.T01"/>
    <property type="gene ID" value="TuG1812G0300001829.01"/>
</dbReference>
<evidence type="ECO:0000313" key="1">
    <source>
        <dbReference type="EnsemblPlants" id="TuG1812G0300001829.01.T01"/>
    </source>
</evidence>
<reference evidence="1" key="3">
    <citation type="submission" date="2022-06" db="UniProtKB">
        <authorList>
            <consortium name="EnsemblPlants"/>
        </authorList>
    </citation>
    <scope>IDENTIFICATION</scope>
</reference>
<reference evidence="1" key="2">
    <citation type="submission" date="2018-03" db="EMBL/GenBank/DDBJ databases">
        <title>The Triticum urartu genome reveals the dynamic nature of wheat genome evolution.</title>
        <authorList>
            <person name="Ling H."/>
            <person name="Ma B."/>
            <person name="Shi X."/>
            <person name="Liu H."/>
            <person name="Dong L."/>
            <person name="Sun H."/>
            <person name="Cao Y."/>
            <person name="Gao Q."/>
            <person name="Zheng S."/>
            <person name="Li Y."/>
            <person name="Yu Y."/>
            <person name="Du H."/>
            <person name="Qi M."/>
            <person name="Li Y."/>
            <person name="Yu H."/>
            <person name="Cui Y."/>
            <person name="Wang N."/>
            <person name="Chen C."/>
            <person name="Wu H."/>
            <person name="Zhao Y."/>
            <person name="Zhang J."/>
            <person name="Li Y."/>
            <person name="Zhou W."/>
            <person name="Zhang B."/>
            <person name="Hu W."/>
            <person name="Eijk M."/>
            <person name="Tang J."/>
            <person name="Witsenboer H."/>
            <person name="Zhao S."/>
            <person name="Li Z."/>
            <person name="Zhang A."/>
            <person name="Wang D."/>
            <person name="Liang C."/>
        </authorList>
    </citation>
    <scope>NUCLEOTIDE SEQUENCE [LARGE SCALE GENOMIC DNA]</scope>
    <source>
        <strain evidence="1">cv. G1812</strain>
    </source>
</reference>
<accession>A0A8R7PR24</accession>
<dbReference type="Proteomes" id="UP000015106">
    <property type="component" value="Chromosome 3"/>
</dbReference>